<name>A0A0N4YHU0_NIPBR</name>
<feature type="transmembrane region" description="Helical" evidence="5">
    <location>
        <begin position="42"/>
        <end position="65"/>
    </location>
</feature>
<evidence type="ECO:0000256" key="1">
    <source>
        <dbReference type="ARBA" id="ARBA00004370"/>
    </source>
</evidence>
<evidence type="ECO:0000256" key="4">
    <source>
        <dbReference type="ARBA" id="ARBA00023136"/>
    </source>
</evidence>
<proteinExistence type="predicted"/>
<feature type="transmembrane region" description="Helical" evidence="5">
    <location>
        <begin position="77"/>
        <end position="102"/>
    </location>
</feature>
<feature type="transmembrane region" description="Helical" evidence="5">
    <location>
        <begin position="167"/>
        <end position="188"/>
    </location>
</feature>
<dbReference type="CDD" id="cd00637">
    <property type="entry name" value="7tm_classA_rhodopsin-like"/>
    <property type="match status" value="1"/>
</dbReference>
<feature type="transmembrane region" description="Helical" evidence="5">
    <location>
        <begin position="123"/>
        <end position="147"/>
    </location>
</feature>
<protein>
    <submittedName>
        <fullName evidence="9">G_PROTEIN_RECEP_F1_2 domain-containing protein</fullName>
    </submittedName>
</protein>
<dbReference type="PANTHER" id="PTHR46955:SF3">
    <property type="entry name" value="G_PROTEIN_RECEP_F1_2 DOMAIN-CONTAINING PROTEIN"/>
    <property type="match status" value="1"/>
</dbReference>
<dbReference type="EMBL" id="UYSL01022206">
    <property type="protein sequence ID" value="VDL80043.1"/>
    <property type="molecule type" value="Genomic_DNA"/>
</dbReference>
<dbReference type="InterPro" id="IPR017452">
    <property type="entry name" value="GPCR_Rhodpsn_7TM"/>
</dbReference>
<evidence type="ECO:0000259" key="6">
    <source>
        <dbReference type="PROSITE" id="PS50262"/>
    </source>
</evidence>
<evidence type="ECO:0000256" key="2">
    <source>
        <dbReference type="ARBA" id="ARBA00022692"/>
    </source>
</evidence>
<dbReference type="InterPro" id="IPR052322">
    <property type="entry name" value="Mito_rRNA_Mtase_NSUN4"/>
</dbReference>
<feature type="domain" description="G-protein coupled receptors family 1 profile" evidence="6">
    <location>
        <begin position="21"/>
        <end position="248"/>
    </location>
</feature>
<evidence type="ECO:0000313" key="7">
    <source>
        <dbReference type="EMBL" id="VDL80043.1"/>
    </source>
</evidence>
<dbReference type="InterPro" id="IPR019420">
    <property type="entry name" value="7TM_GPCR_serpentine_rcpt_Srbc"/>
</dbReference>
<dbReference type="Gene3D" id="1.20.1070.10">
    <property type="entry name" value="Rhodopsin 7-helix transmembrane proteins"/>
    <property type="match status" value="1"/>
</dbReference>
<dbReference type="SUPFAM" id="SSF81321">
    <property type="entry name" value="Family A G protein-coupled receptor-like"/>
    <property type="match status" value="1"/>
</dbReference>
<reference evidence="7 8" key="2">
    <citation type="submission" date="2018-11" db="EMBL/GenBank/DDBJ databases">
        <authorList>
            <consortium name="Pathogen Informatics"/>
        </authorList>
    </citation>
    <scope>NUCLEOTIDE SEQUENCE [LARGE SCALE GENOMIC DNA]</scope>
</reference>
<gene>
    <name evidence="7" type="ORF">NBR_LOCUS16448</name>
</gene>
<keyword evidence="3 5" id="KW-1133">Transmembrane helix</keyword>
<dbReference type="AlphaFoldDB" id="A0A0N4YHU0"/>
<accession>A0A0N4YHU0</accession>
<evidence type="ECO:0000313" key="9">
    <source>
        <dbReference type="WBParaSite" id="NBR_0001644701-mRNA-1"/>
    </source>
</evidence>
<reference evidence="9" key="1">
    <citation type="submission" date="2017-02" db="UniProtKB">
        <authorList>
            <consortium name="WormBaseParasite"/>
        </authorList>
    </citation>
    <scope>IDENTIFICATION</scope>
</reference>
<dbReference type="Pfam" id="PF10316">
    <property type="entry name" value="7TM_GPCR_Srbc"/>
    <property type="match status" value="1"/>
</dbReference>
<dbReference type="PANTHER" id="PTHR46955">
    <property type="entry name" value="PROTEIN CBG01349-RELATED"/>
    <property type="match status" value="1"/>
</dbReference>
<dbReference type="PROSITE" id="PS50262">
    <property type="entry name" value="G_PROTEIN_RECEP_F1_2"/>
    <property type="match status" value="1"/>
</dbReference>
<dbReference type="OMA" id="VEWNDVE"/>
<comment type="subcellular location">
    <subcellularLocation>
        <location evidence="1">Membrane</location>
    </subcellularLocation>
</comment>
<organism evidence="9">
    <name type="scientific">Nippostrongylus brasiliensis</name>
    <name type="common">Rat hookworm</name>
    <dbReference type="NCBI Taxonomy" id="27835"/>
    <lineage>
        <taxon>Eukaryota</taxon>
        <taxon>Metazoa</taxon>
        <taxon>Ecdysozoa</taxon>
        <taxon>Nematoda</taxon>
        <taxon>Chromadorea</taxon>
        <taxon>Rhabditida</taxon>
        <taxon>Rhabditina</taxon>
        <taxon>Rhabditomorpha</taxon>
        <taxon>Strongyloidea</taxon>
        <taxon>Heligmosomidae</taxon>
        <taxon>Nippostrongylus</taxon>
    </lineage>
</organism>
<evidence type="ECO:0000256" key="3">
    <source>
        <dbReference type="ARBA" id="ARBA00022989"/>
    </source>
</evidence>
<sequence>MDMFLVTDMTVLTLLTLDIILNGIVLFTYFRNKQAVNSLRIVVFLSFTDFLHAVAILPYSVYLVVEWNDVEINMDPYKVLLLSLPLLVHMKVNFTLTVFIAFDRVVALYYPLQYRSLPQMTTAKVALAVGTVIGAVDVMLELIMTVPTHVRGCGALGCFVNPQFGKYWGYSNMALGFVVILLTIVILVKLRKLRKKSNHGTNRNLSFLYTQDISWMVNKWGQILHYLWLLKLRKRRRSSTLERKEAHG</sequence>
<dbReference type="WBParaSite" id="NBR_0001644701-mRNA-1">
    <property type="protein sequence ID" value="NBR_0001644701-mRNA-1"/>
    <property type="gene ID" value="NBR_0001644701"/>
</dbReference>
<keyword evidence="2 5" id="KW-0812">Transmembrane</keyword>
<dbReference type="GO" id="GO:0016020">
    <property type="term" value="C:membrane"/>
    <property type="evidence" value="ECO:0007669"/>
    <property type="project" value="UniProtKB-SubCell"/>
</dbReference>
<feature type="transmembrane region" description="Helical" evidence="5">
    <location>
        <begin position="12"/>
        <end position="30"/>
    </location>
</feature>
<keyword evidence="8" id="KW-1185">Reference proteome</keyword>
<evidence type="ECO:0000256" key="5">
    <source>
        <dbReference type="SAM" id="Phobius"/>
    </source>
</evidence>
<evidence type="ECO:0000313" key="8">
    <source>
        <dbReference type="Proteomes" id="UP000271162"/>
    </source>
</evidence>
<dbReference type="Proteomes" id="UP000271162">
    <property type="component" value="Unassembled WGS sequence"/>
</dbReference>
<keyword evidence="4 5" id="KW-0472">Membrane</keyword>